<keyword evidence="3 9" id="KW-0812">Transmembrane</keyword>
<keyword evidence="7" id="KW-0325">Glycoprotein</keyword>
<keyword evidence="4 9" id="KW-1133">Transmembrane helix</keyword>
<evidence type="ECO:0000256" key="5">
    <source>
        <dbReference type="ARBA" id="ARBA00023136"/>
    </source>
</evidence>
<evidence type="ECO:0000256" key="7">
    <source>
        <dbReference type="ARBA" id="ARBA00023180"/>
    </source>
</evidence>
<evidence type="ECO:0008006" key="11">
    <source>
        <dbReference type="Google" id="ProtNLM"/>
    </source>
</evidence>
<evidence type="ECO:0000313" key="10">
    <source>
        <dbReference type="EnsemblMetazoa" id="AATE020763-PA.1"/>
    </source>
</evidence>
<evidence type="ECO:0000256" key="3">
    <source>
        <dbReference type="ARBA" id="ARBA00022692"/>
    </source>
</evidence>
<proteinExistence type="predicted"/>
<dbReference type="GO" id="GO:0005886">
    <property type="term" value="C:plasma membrane"/>
    <property type="evidence" value="ECO:0007669"/>
    <property type="project" value="UniProtKB-SubCell"/>
</dbReference>
<keyword evidence="2" id="KW-1003">Cell membrane</keyword>
<keyword evidence="6" id="KW-0675">Receptor</keyword>
<dbReference type="VEuPathDB" id="VectorBase:AATE020763"/>
<feature type="region of interest" description="Disordered" evidence="8">
    <location>
        <begin position="547"/>
        <end position="607"/>
    </location>
</feature>
<evidence type="ECO:0000256" key="8">
    <source>
        <dbReference type="SAM" id="MobiDB-lite"/>
    </source>
</evidence>
<feature type="compositionally biased region" description="Basic residues" evidence="8">
    <location>
        <begin position="572"/>
        <end position="586"/>
    </location>
</feature>
<dbReference type="PANTHER" id="PTHR42643">
    <property type="entry name" value="IONOTROPIC RECEPTOR 20A-RELATED"/>
    <property type="match status" value="1"/>
</dbReference>
<evidence type="ECO:0000256" key="9">
    <source>
        <dbReference type="SAM" id="Phobius"/>
    </source>
</evidence>
<dbReference type="InterPro" id="IPR052192">
    <property type="entry name" value="Insect_Ionotropic_Sensory_Rcpt"/>
</dbReference>
<feature type="transmembrane region" description="Helical" evidence="9">
    <location>
        <begin position="276"/>
        <end position="293"/>
    </location>
</feature>
<comment type="subcellular location">
    <subcellularLocation>
        <location evidence="1">Cell membrane</location>
        <topology evidence="1">Multi-pass membrane protein</topology>
    </subcellularLocation>
</comment>
<feature type="compositionally biased region" description="Basic and acidic residues" evidence="8">
    <location>
        <begin position="598"/>
        <end position="607"/>
    </location>
</feature>
<dbReference type="PANTHER" id="PTHR42643:SF30">
    <property type="entry name" value="IONOTROPIC RECEPTOR 40A-RELATED"/>
    <property type="match status" value="1"/>
</dbReference>
<accession>A0A182JMC4</accession>
<feature type="transmembrane region" description="Helical" evidence="9">
    <location>
        <begin position="497"/>
        <end position="517"/>
    </location>
</feature>
<feature type="transmembrane region" description="Helical" evidence="9">
    <location>
        <begin position="249"/>
        <end position="269"/>
    </location>
</feature>
<evidence type="ECO:0000256" key="1">
    <source>
        <dbReference type="ARBA" id="ARBA00004651"/>
    </source>
</evidence>
<name>A0A182JMC4_ANOAO</name>
<organism evidence="10">
    <name type="scientific">Anopheles atroparvus</name>
    <name type="common">European mosquito</name>
    <dbReference type="NCBI Taxonomy" id="41427"/>
    <lineage>
        <taxon>Eukaryota</taxon>
        <taxon>Metazoa</taxon>
        <taxon>Ecdysozoa</taxon>
        <taxon>Arthropoda</taxon>
        <taxon>Hexapoda</taxon>
        <taxon>Insecta</taxon>
        <taxon>Pterygota</taxon>
        <taxon>Neoptera</taxon>
        <taxon>Endopterygota</taxon>
        <taxon>Diptera</taxon>
        <taxon>Nematocera</taxon>
        <taxon>Culicoidea</taxon>
        <taxon>Culicidae</taxon>
        <taxon>Anophelinae</taxon>
        <taxon>Anopheles</taxon>
    </lineage>
</organism>
<dbReference type="AlphaFoldDB" id="A0A182JMC4"/>
<evidence type="ECO:0000256" key="6">
    <source>
        <dbReference type="ARBA" id="ARBA00023170"/>
    </source>
</evidence>
<evidence type="ECO:0000256" key="4">
    <source>
        <dbReference type="ARBA" id="ARBA00022989"/>
    </source>
</evidence>
<evidence type="ECO:0000256" key="2">
    <source>
        <dbReference type="ARBA" id="ARBA00022475"/>
    </source>
</evidence>
<sequence length="607" mass="69448">MLLPQATLTITESKAVQLLDGIDRICPEQRSSNLLVLHYDGEVAVDLLAVSRRRPVYVQNSNFSGTKQPWFTKCIVGFFSSTDAFKSAQSRLPLSVTRILVIPESQLDAFVMLEPSHDTCWIPIYHYDPQNLNGSWLIYYSRERNYSMESLENFQRDMQGYSIGYVNTDFMRDTSYDREIGKTIAQNHNGSFKLMQGQGITQGIDYFYGVLYMGRNDYIVLPEVSELCFLVPRSSPLSVFWVLLDPYDVFGWIAFGVTVCMVALVLARFGESLRRYGVVLITLEILMSVINGPTHKFHGPFEKRVVGLFLLLCIVLISGYQSLVISFISAPRYEPELDTLEQINDTCFFQYDPYLVNLGYNFKNSYDTYPEDSSFENSWKRKLCAVLPCSEAQVIKVNLEGETSDRMEGLGIFSEEELELVKEQMKYFRYSKARMLPIVAMYQAAFDSPVRPLVERYTRAFVEGQLYYFPTLSKTKHDAREYSPRVMRVDKMGPRDLLIIWVIYVLGVLVSVISFVAEMGVLGVRKLKSVQWKKKWNTIKHIRKRSLGALPTTTSTNPTVSSPPGNEEAKRSPKPNRKTNRSRKRSTTCAFDGMLLNAREKPSALAR</sequence>
<reference evidence="10" key="1">
    <citation type="submission" date="2022-08" db="UniProtKB">
        <authorList>
            <consortium name="EnsemblMetazoa"/>
        </authorList>
    </citation>
    <scope>IDENTIFICATION</scope>
    <source>
        <strain evidence="10">EBRO</strain>
    </source>
</reference>
<keyword evidence="5 9" id="KW-0472">Membrane</keyword>
<feature type="transmembrane region" description="Helical" evidence="9">
    <location>
        <begin position="305"/>
        <end position="328"/>
    </location>
</feature>
<protein>
    <recommendedName>
        <fullName evidence="11">Ionotropic glutamate receptor C-terminal domain-containing protein</fullName>
    </recommendedName>
</protein>
<feature type="compositionally biased region" description="Low complexity" evidence="8">
    <location>
        <begin position="551"/>
        <end position="564"/>
    </location>
</feature>
<dbReference type="EnsemblMetazoa" id="AATE020763-RA">
    <property type="protein sequence ID" value="AATE020763-PA.1"/>
    <property type="gene ID" value="AATE020763"/>
</dbReference>